<dbReference type="GO" id="GO:0003677">
    <property type="term" value="F:DNA binding"/>
    <property type="evidence" value="ECO:0007669"/>
    <property type="project" value="UniProtKB-KW"/>
</dbReference>
<protein>
    <recommendedName>
        <fullName evidence="3">HTH CENPB-type domain-containing protein</fullName>
    </recommendedName>
</protein>
<comment type="caution">
    <text evidence="4">The sequence shown here is derived from an EMBL/GenBank/DDBJ whole genome shotgun (WGS) entry which is preliminary data.</text>
</comment>
<gene>
    <name evidence="4" type="ORF">SeMB42_g02105</name>
</gene>
<dbReference type="PANTHER" id="PTHR19303">
    <property type="entry name" value="TRANSPOSON"/>
    <property type="match status" value="1"/>
</dbReference>
<dbReference type="InterPro" id="IPR006600">
    <property type="entry name" value="HTH_CenpB_DNA-bd_dom"/>
</dbReference>
<reference evidence="4 5" key="1">
    <citation type="journal article" date="2019" name="Sci. Rep.">
        <title>Comparative genomics of chytrid fungi reveal insights into the obligate biotrophic and pathogenic lifestyle of Synchytrium endobioticum.</title>
        <authorList>
            <person name="van de Vossenberg B.T.L.H."/>
            <person name="Warris S."/>
            <person name="Nguyen H.D.T."/>
            <person name="van Gent-Pelzer M.P.E."/>
            <person name="Joly D.L."/>
            <person name="van de Geest H.C."/>
            <person name="Bonants P.J.M."/>
            <person name="Smith D.S."/>
            <person name="Levesque C.A."/>
            <person name="van der Lee T.A.J."/>
        </authorList>
    </citation>
    <scope>NUCLEOTIDE SEQUENCE [LARGE SCALE GENOMIC DNA]</scope>
    <source>
        <strain evidence="4 5">MB42</strain>
    </source>
</reference>
<proteinExistence type="predicted"/>
<name>A0A507DH63_9FUNG</name>
<keyword evidence="1" id="KW-0238">DNA-binding</keyword>
<dbReference type="PROSITE" id="PS51253">
    <property type="entry name" value="HTH_CENPB"/>
    <property type="match status" value="1"/>
</dbReference>
<evidence type="ECO:0000256" key="1">
    <source>
        <dbReference type="ARBA" id="ARBA00023125"/>
    </source>
</evidence>
<dbReference type="STRING" id="286115.A0A507DH63"/>
<dbReference type="InterPro" id="IPR009057">
    <property type="entry name" value="Homeodomain-like_sf"/>
</dbReference>
<dbReference type="AlphaFoldDB" id="A0A507DH63"/>
<dbReference type="Gene3D" id="1.10.10.60">
    <property type="entry name" value="Homeodomain-like"/>
    <property type="match status" value="2"/>
</dbReference>
<sequence length="242" mass="27268">MPRSGAQHTTMSDKVRIALCEHKQKNPSLTQNQLRTWLESEHSVKVSQATISTTLKRSGELLEKANSTNLATKRQRTVKYPLMETALMEWFTANQERVNMSGDLIKENGAKVLDRLYPDHPPFEFSNRWLEAFKARHGIHSFRRFGESGSVDVNFIEDERPKIQEVLDKFELCDIYNMVSQGSSEDGPVTRSVLDAAGGRQQQVHHGTAEDEGEGQHSEDPPDGPEGHSGLFPSCLSDIFFI</sequence>
<dbReference type="InterPro" id="IPR050863">
    <property type="entry name" value="CenT-Element_Derived"/>
</dbReference>
<dbReference type="SUPFAM" id="SSF46689">
    <property type="entry name" value="Homeodomain-like"/>
    <property type="match status" value="1"/>
</dbReference>
<dbReference type="GO" id="GO:0005634">
    <property type="term" value="C:nucleus"/>
    <property type="evidence" value="ECO:0007669"/>
    <property type="project" value="TreeGrafter"/>
</dbReference>
<feature type="region of interest" description="Disordered" evidence="2">
    <location>
        <begin position="199"/>
        <end position="232"/>
    </location>
</feature>
<feature type="domain" description="HTH CENPB-type" evidence="3">
    <location>
        <begin position="71"/>
        <end position="143"/>
    </location>
</feature>
<evidence type="ECO:0000256" key="2">
    <source>
        <dbReference type="SAM" id="MobiDB-lite"/>
    </source>
</evidence>
<dbReference type="Proteomes" id="UP000317494">
    <property type="component" value="Unassembled WGS sequence"/>
</dbReference>
<dbReference type="InterPro" id="IPR041188">
    <property type="entry name" value="HTH_ABP1_N"/>
</dbReference>
<dbReference type="SMART" id="SM00674">
    <property type="entry name" value="CENPB"/>
    <property type="match status" value="1"/>
</dbReference>
<evidence type="ECO:0000313" key="5">
    <source>
        <dbReference type="Proteomes" id="UP000317494"/>
    </source>
</evidence>
<evidence type="ECO:0000313" key="4">
    <source>
        <dbReference type="EMBL" id="TPX50876.1"/>
    </source>
</evidence>
<accession>A0A507DH63</accession>
<dbReference type="EMBL" id="QEAN01000061">
    <property type="protein sequence ID" value="TPX50876.1"/>
    <property type="molecule type" value="Genomic_DNA"/>
</dbReference>
<dbReference type="Pfam" id="PF18107">
    <property type="entry name" value="HTH_ABP1_N"/>
    <property type="match status" value="1"/>
</dbReference>
<dbReference type="PANTHER" id="PTHR19303:SF73">
    <property type="entry name" value="PROTEIN PDC2"/>
    <property type="match status" value="1"/>
</dbReference>
<evidence type="ECO:0000259" key="3">
    <source>
        <dbReference type="PROSITE" id="PS51253"/>
    </source>
</evidence>
<organism evidence="4 5">
    <name type="scientific">Synchytrium endobioticum</name>
    <dbReference type="NCBI Taxonomy" id="286115"/>
    <lineage>
        <taxon>Eukaryota</taxon>
        <taxon>Fungi</taxon>
        <taxon>Fungi incertae sedis</taxon>
        <taxon>Chytridiomycota</taxon>
        <taxon>Chytridiomycota incertae sedis</taxon>
        <taxon>Chytridiomycetes</taxon>
        <taxon>Synchytriales</taxon>
        <taxon>Synchytriaceae</taxon>
        <taxon>Synchytrium</taxon>
    </lineage>
</organism>
<dbReference type="Pfam" id="PF03221">
    <property type="entry name" value="HTH_Tnp_Tc5"/>
    <property type="match status" value="1"/>
</dbReference>
<keyword evidence="5" id="KW-1185">Reference proteome</keyword>
<dbReference type="VEuPathDB" id="FungiDB:SeMB42_g02105"/>